<evidence type="ECO:0000256" key="1">
    <source>
        <dbReference type="ARBA" id="ARBA00004413"/>
    </source>
</evidence>
<dbReference type="GO" id="GO:0003774">
    <property type="term" value="F:cytoskeletal motor activity"/>
    <property type="evidence" value="ECO:0007669"/>
    <property type="project" value="InterPro"/>
</dbReference>
<dbReference type="Proteomes" id="UP000226525">
    <property type="component" value="Unassembled WGS sequence"/>
</dbReference>
<dbReference type="AlphaFoldDB" id="A0A2D6YN63"/>
<protein>
    <submittedName>
        <fullName evidence="8">Flagellar motor switch protein FliN</fullName>
    </submittedName>
</protein>
<keyword evidence="8" id="KW-0966">Cell projection</keyword>
<sequence>MSSLGLSSDTSGVLHTTKFIEDVPMIMSVEIGRTDMLIRDILALKKGSVIEFMKVVGEPMDVVVNERLMARGEVVVVNERYGIRISEVTRPDEKIGDKRE</sequence>
<dbReference type="PANTHER" id="PTHR43484">
    <property type="match status" value="1"/>
</dbReference>
<dbReference type="InterPro" id="IPR036429">
    <property type="entry name" value="SpoA-like_sf"/>
</dbReference>
<dbReference type="GO" id="GO:0005886">
    <property type="term" value="C:plasma membrane"/>
    <property type="evidence" value="ECO:0007669"/>
    <property type="project" value="UniProtKB-SubCell"/>
</dbReference>
<dbReference type="PRINTS" id="PR00956">
    <property type="entry name" value="FLGMOTORFLIN"/>
</dbReference>
<name>A0A2D6YN63_9DELT</name>
<organism evidence="8 10">
    <name type="scientific">SAR324 cluster bacterium</name>
    <dbReference type="NCBI Taxonomy" id="2024889"/>
    <lineage>
        <taxon>Bacteria</taxon>
        <taxon>Deltaproteobacteria</taxon>
        <taxon>SAR324 cluster</taxon>
    </lineage>
</organism>
<comment type="similarity">
    <text evidence="2">Belongs to the FliN/MopA/SpaO family.</text>
</comment>
<dbReference type="EMBL" id="NZEX01000169">
    <property type="protein sequence ID" value="MAH64545.1"/>
    <property type="molecule type" value="Genomic_DNA"/>
</dbReference>
<gene>
    <name evidence="8" type="primary">fliN</name>
    <name evidence="8" type="ORF">CMN54_14110</name>
    <name evidence="9" type="ORF">CMN54_15130</name>
</gene>
<dbReference type="SUPFAM" id="SSF101801">
    <property type="entry name" value="Surface presentation of antigens (SPOA)"/>
    <property type="match status" value="1"/>
</dbReference>
<dbReference type="NCBIfam" id="TIGR02480">
    <property type="entry name" value="fliN"/>
    <property type="match status" value="1"/>
</dbReference>
<evidence type="ECO:0000313" key="9">
    <source>
        <dbReference type="EMBL" id="MAH64741.1"/>
    </source>
</evidence>
<proteinExistence type="inferred from homology"/>
<dbReference type="GO" id="GO:0009425">
    <property type="term" value="C:bacterial-type flagellum basal body"/>
    <property type="evidence" value="ECO:0007669"/>
    <property type="project" value="InterPro"/>
</dbReference>
<dbReference type="InterPro" id="IPR012826">
    <property type="entry name" value="FliN"/>
</dbReference>
<dbReference type="Pfam" id="PF01052">
    <property type="entry name" value="FliMN_C"/>
    <property type="match status" value="1"/>
</dbReference>
<reference evidence="8" key="2">
    <citation type="journal article" date="2018" name="Sci. Data">
        <title>The reconstruction of 2,631 draft metagenome-assembled genomes from the global oceans.</title>
        <authorList>
            <person name="Tully B.J."/>
            <person name="Graham E.D."/>
            <person name="Heidelberg J.F."/>
        </authorList>
    </citation>
    <scope>NUCLEOTIDE SEQUENCE</scope>
    <source>
        <strain evidence="8">MED745</strain>
    </source>
</reference>
<dbReference type="PANTHER" id="PTHR43484:SF1">
    <property type="entry name" value="FLAGELLAR MOTOR SWITCH PROTEIN FLIN"/>
    <property type="match status" value="1"/>
</dbReference>
<evidence type="ECO:0000259" key="7">
    <source>
        <dbReference type="Pfam" id="PF01052"/>
    </source>
</evidence>
<keyword evidence="3" id="KW-1003">Cell membrane</keyword>
<evidence type="ECO:0000256" key="4">
    <source>
        <dbReference type="ARBA" id="ARBA00022500"/>
    </source>
</evidence>
<keyword evidence="8" id="KW-0969">Cilium</keyword>
<dbReference type="GO" id="GO:0071973">
    <property type="term" value="P:bacterial-type flagellum-dependent cell motility"/>
    <property type="evidence" value="ECO:0007669"/>
    <property type="project" value="InterPro"/>
</dbReference>
<evidence type="ECO:0000256" key="3">
    <source>
        <dbReference type="ARBA" id="ARBA00022475"/>
    </source>
</evidence>
<evidence type="ECO:0000313" key="8">
    <source>
        <dbReference type="EMBL" id="MAH64545.1"/>
    </source>
</evidence>
<dbReference type="InterPro" id="IPR001543">
    <property type="entry name" value="FliN-like_C"/>
</dbReference>
<keyword evidence="5" id="KW-0283">Flagellar rotation</keyword>
<evidence type="ECO:0000256" key="5">
    <source>
        <dbReference type="ARBA" id="ARBA00022779"/>
    </source>
</evidence>
<dbReference type="GO" id="GO:0006935">
    <property type="term" value="P:chemotaxis"/>
    <property type="evidence" value="ECO:0007669"/>
    <property type="project" value="UniProtKB-KW"/>
</dbReference>
<evidence type="ECO:0000256" key="6">
    <source>
        <dbReference type="ARBA" id="ARBA00023136"/>
    </source>
</evidence>
<keyword evidence="6" id="KW-0472">Membrane</keyword>
<keyword evidence="8" id="KW-0282">Flagellum</keyword>
<dbReference type="EMBL" id="NZEX01000185">
    <property type="protein sequence ID" value="MAH64741.1"/>
    <property type="molecule type" value="Genomic_DNA"/>
</dbReference>
<accession>A0A2D6YN63</accession>
<dbReference type="InterPro" id="IPR001172">
    <property type="entry name" value="FliN_T3SS_HrcQb"/>
</dbReference>
<feature type="domain" description="Flagellar motor switch protein FliN-like C-terminal" evidence="7">
    <location>
        <begin position="20"/>
        <end position="88"/>
    </location>
</feature>
<keyword evidence="4" id="KW-0145">Chemotaxis</keyword>
<comment type="subcellular location">
    <subcellularLocation>
        <location evidence="1">Cell membrane</location>
        <topology evidence="1">Peripheral membrane protein</topology>
        <orientation evidence="1">Cytoplasmic side</orientation>
    </subcellularLocation>
</comment>
<dbReference type="InterPro" id="IPR051469">
    <property type="entry name" value="FliN/MopA/SpaO"/>
</dbReference>
<evidence type="ECO:0000313" key="10">
    <source>
        <dbReference type="Proteomes" id="UP000226525"/>
    </source>
</evidence>
<dbReference type="Gene3D" id="2.30.330.10">
    <property type="entry name" value="SpoA-like"/>
    <property type="match status" value="1"/>
</dbReference>
<comment type="caution">
    <text evidence="8">The sequence shown here is derived from an EMBL/GenBank/DDBJ whole genome shotgun (WGS) entry which is preliminary data.</text>
</comment>
<reference evidence="10" key="1">
    <citation type="submission" date="2017-09" db="EMBL/GenBank/DDBJ databases">
        <title>The Reconstruction of 2,631 Draft Metagenome-Assembled Genomes from the Global Oceans.</title>
        <authorList>
            <person name="Tully B.J."/>
            <person name="Graham E.D."/>
            <person name="Heidelberg J.F."/>
        </authorList>
    </citation>
    <scope>NUCLEOTIDE SEQUENCE [LARGE SCALE GENOMIC DNA]</scope>
</reference>
<evidence type="ECO:0000256" key="2">
    <source>
        <dbReference type="ARBA" id="ARBA00009226"/>
    </source>
</evidence>